<reference evidence="2" key="1">
    <citation type="journal article" date="2023" name="Front. Plant Sci.">
        <title>Chromosomal-level genome assembly of Melastoma candidum provides insights into trichome evolution.</title>
        <authorList>
            <person name="Zhong Y."/>
            <person name="Wu W."/>
            <person name="Sun C."/>
            <person name="Zou P."/>
            <person name="Liu Y."/>
            <person name="Dai S."/>
            <person name="Zhou R."/>
        </authorList>
    </citation>
    <scope>NUCLEOTIDE SEQUENCE [LARGE SCALE GENOMIC DNA]</scope>
</reference>
<accession>A0ACB9NYW5</accession>
<sequence>MEVEPHPPPPPKPHGTPSRCSGRRLCCAACLAILTLLVLIVVVLIILSLTLYKAKHPVTTVDSVSLRSFDLSILSLSLNLTLDLDLSLHNPNRVGFKYHDSTALLNFDNHLIGQVPIPAGEIGARDTAGMNLTLTVFADKLLGDSQAYVDVIAGSLPLNSYSRISGKVTIFSFVKVNVVSTTSCNFILFISNRTIGNQQCEYKTKL</sequence>
<organism evidence="1 2">
    <name type="scientific">Melastoma candidum</name>
    <dbReference type="NCBI Taxonomy" id="119954"/>
    <lineage>
        <taxon>Eukaryota</taxon>
        <taxon>Viridiplantae</taxon>
        <taxon>Streptophyta</taxon>
        <taxon>Embryophyta</taxon>
        <taxon>Tracheophyta</taxon>
        <taxon>Spermatophyta</taxon>
        <taxon>Magnoliopsida</taxon>
        <taxon>eudicotyledons</taxon>
        <taxon>Gunneridae</taxon>
        <taxon>Pentapetalae</taxon>
        <taxon>rosids</taxon>
        <taxon>malvids</taxon>
        <taxon>Myrtales</taxon>
        <taxon>Melastomataceae</taxon>
        <taxon>Melastomatoideae</taxon>
        <taxon>Melastomateae</taxon>
        <taxon>Melastoma</taxon>
    </lineage>
</organism>
<protein>
    <submittedName>
        <fullName evidence="1">Uncharacterized protein</fullName>
    </submittedName>
</protein>
<comment type="caution">
    <text evidence="1">The sequence shown here is derived from an EMBL/GenBank/DDBJ whole genome shotgun (WGS) entry which is preliminary data.</text>
</comment>
<dbReference type="Proteomes" id="UP001057402">
    <property type="component" value="Chromosome 7"/>
</dbReference>
<name>A0ACB9NYW5_9MYRT</name>
<evidence type="ECO:0000313" key="2">
    <source>
        <dbReference type="Proteomes" id="UP001057402"/>
    </source>
</evidence>
<dbReference type="EMBL" id="CM042886">
    <property type="protein sequence ID" value="KAI4341909.1"/>
    <property type="molecule type" value="Genomic_DNA"/>
</dbReference>
<gene>
    <name evidence="1" type="ORF">MLD38_026579</name>
</gene>
<proteinExistence type="predicted"/>
<keyword evidence="2" id="KW-1185">Reference proteome</keyword>
<evidence type="ECO:0000313" key="1">
    <source>
        <dbReference type="EMBL" id="KAI4341909.1"/>
    </source>
</evidence>